<evidence type="ECO:0000259" key="2">
    <source>
        <dbReference type="Pfam" id="PF00990"/>
    </source>
</evidence>
<organism evidence="3 4">
    <name type="scientific">Paenibacillus gyeongsangnamensis</name>
    <dbReference type="NCBI Taxonomy" id="3388067"/>
    <lineage>
        <taxon>Bacteria</taxon>
        <taxon>Bacillati</taxon>
        <taxon>Bacillota</taxon>
        <taxon>Bacilli</taxon>
        <taxon>Bacillales</taxon>
        <taxon>Paenibacillaceae</taxon>
        <taxon>Paenibacillus</taxon>
    </lineage>
</organism>
<evidence type="ECO:0000313" key="3">
    <source>
        <dbReference type="EMBL" id="MCZ8516616.1"/>
    </source>
</evidence>
<dbReference type="EMBL" id="JAQAGZ010000025">
    <property type="protein sequence ID" value="MCZ8516616.1"/>
    <property type="molecule type" value="Genomic_DNA"/>
</dbReference>
<dbReference type="PANTHER" id="PTHR45138:SF6">
    <property type="entry name" value="DIGUANYLATE CYCLASE DGCN"/>
    <property type="match status" value="1"/>
</dbReference>
<dbReference type="Proteomes" id="UP001527882">
    <property type="component" value="Unassembled WGS sequence"/>
</dbReference>
<reference evidence="3 4" key="1">
    <citation type="submission" date="2022-12" db="EMBL/GenBank/DDBJ databases">
        <title>Draft genome sequence of Paenibacillus sp. dW9.</title>
        <authorList>
            <person name="Choi E.-W."/>
            <person name="Kim D.-U."/>
        </authorList>
    </citation>
    <scope>NUCLEOTIDE SEQUENCE [LARGE SCALE GENOMIC DNA]</scope>
    <source>
        <strain evidence="4">dW9</strain>
    </source>
</reference>
<keyword evidence="4" id="KW-1185">Reference proteome</keyword>
<keyword evidence="1" id="KW-1133">Transmembrane helix</keyword>
<evidence type="ECO:0000256" key="1">
    <source>
        <dbReference type="SAM" id="Phobius"/>
    </source>
</evidence>
<dbReference type="SUPFAM" id="SSF55073">
    <property type="entry name" value="Nucleotide cyclase"/>
    <property type="match status" value="1"/>
</dbReference>
<protein>
    <submittedName>
        <fullName evidence="3">GGDEF domain-containing protein</fullName>
    </submittedName>
</protein>
<accession>A0ABT4QI99</accession>
<dbReference type="Gene3D" id="3.30.70.270">
    <property type="match status" value="1"/>
</dbReference>
<gene>
    <name evidence="3" type="ORF">O9H85_30375</name>
</gene>
<sequence>MEIYNIHFTPVNYIIFYAVEGIVMGIAVYIIETIRNSIQMREDLLESEKMRRKQLEEMAYHDPLTGLHNRLAIQQKLEDFVATNDSSNPVISCVFIDVDDFKFINDTYGHDAGGRVSEGDCITLAGIVFGGNTHRQTRR</sequence>
<keyword evidence="1" id="KW-0812">Transmembrane</keyword>
<dbReference type="PANTHER" id="PTHR45138">
    <property type="entry name" value="REGULATORY COMPONENTS OF SENSORY TRANSDUCTION SYSTEM"/>
    <property type="match status" value="1"/>
</dbReference>
<dbReference type="NCBIfam" id="TIGR00254">
    <property type="entry name" value="GGDEF"/>
    <property type="match status" value="1"/>
</dbReference>
<dbReference type="InterPro" id="IPR029787">
    <property type="entry name" value="Nucleotide_cyclase"/>
</dbReference>
<feature type="domain" description="GGDEF" evidence="2">
    <location>
        <begin position="59"/>
        <end position="115"/>
    </location>
</feature>
<proteinExistence type="predicted"/>
<comment type="caution">
    <text evidence="3">The sequence shown here is derived from an EMBL/GenBank/DDBJ whole genome shotgun (WGS) entry which is preliminary data.</text>
</comment>
<dbReference type="InterPro" id="IPR043128">
    <property type="entry name" value="Rev_trsase/Diguanyl_cyclase"/>
</dbReference>
<feature type="transmembrane region" description="Helical" evidence="1">
    <location>
        <begin position="12"/>
        <end position="31"/>
    </location>
</feature>
<keyword evidence="1" id="KW-0472">Membrane</keyword>
<dbReference type="RefSeq" id="WP_269885150.1">
    <property type="nucleotide sequence ID" value="NZ_JAQAGZ010000025.1"/>
</dbReference>
<evidence type="ECO:0000313" key="4">
    <source>
        <dbReference type="Proteomes" id="UP001527882"/>
    </source>
</evidence>
<name>A0ABT4QI99_9BACL</name>
<dbReference type="InterPro" id="IPR050469">
    <property type="entry name" value="Diguanylate_Cyclase"/>
</dbReference>
<dbReference type="Pfam" id="PF00990">
    <property type="entry name" value="GGDEF"/>
    <property type="match status" value="1"/>
</dbReference>
<dbReference type="InterPro" id="IPR000160">
    <property type="entry name" value="GGDEF_dom"/>
</dbReference>